<dbReference type="RefSeq" id="WP_074240725.1">
    <property type="nucleotide sequence ID" value="NZ_FSRA01000002.1"/>
</dbReference>
<dbReference type="Proteomes" id="UP000185003">
    <property type="component" value="Unassembled WGS sequence"/>
</dbReference>
<proteinExistence type="predicted"/>
<reference evidence="2" key="1">
    <citation type="submission" date="2016-11" db="EMBL/GenBank/DDBJ databases">
        <authorList>
            <person name="Varghese N."/>
            <person name="Submissions S."/>
        </authorList>
    </citation>
    <scope>NUCLEOTIDE SEQUENCE [LARGE SCALE GENOMIC DNA]</scope>
    <source>
        <strain evidence="2">DSM 24787</strain>
    </source>
</reference>
<dbReference type="AlphaFoldDB" id="A0A1N6IZK8"/>
<sequence>MHTLQQIILEKVCPGVLISTKEQMPVLLEEVRVQKLAITANLKELADKDSKKEHITKDVQECQFQMILWLEILHKYQQHSDDSLIAFYLELEGMLHGILMGLEQHFSEYLAIDYQLPQSYVVIVSRQMEERIADMKTFLRKRNVEEPLLDIMFSPMLNHRGNLSFRMVMYYRRLLFLLNDHGSLSNEEYIDQLHYILYEYNFNSPEYFIYCTTLMRKKLKGFHTIREKRACLNWHEKELKGLPERDIVLSEVQSSIRMRMLNWLKEEKQYVQSLQSATQSQV</sequence>
<dbReference type="OrthoDB" id="654615at2"/>
<organism evidence="1 2">
    <name type="scientific">Chitinophaga niabensis</name>
    <dbReference type="NCBI Taxonomy" id="536979"/>
    <lineage>
        <taxon>Bacteria</taxon>
        <taxon>Pseudomonadati</taxon>
        <taxon>Bacteroidota</taxon>
        <taxon>Chitinophagia</taxon>
        <taxon>Chitinophagales</taxon>
        <taxon>Chitinophagaceae</taxon>
        <taxon>Chitinophaga</taxon>
    </lineage>
</organism>
<evidence type="ECO:0000313" key="2">
    <source>
        <dbReference type="Proteomes" id="UP000185003"/>
    </source>
</evidence>
<keyword evidence="2" id="KW-1185">Reference proteome</keyword>
<dbReference type="STRING" id="536979.SAMN04488055_3488"/>
<accession>A0A1N6IZK8</accession>
<protein>
    <submittedName>
        <fullName evidence="1">Uncharacterized protein</fullName>
    </submittedName>
</protein>
<name>A0A1N6IZK8_9BACT</name>
<evidence type="ECO:0000313" key="1">
    <source>
        <dbReference type="EMBL" id="SIO37427.1"/>
    </source>
</evidence>
<gene>
    <name evidence="1" type="ORF">SAMN04488055_3488</name>
</gene>
<dbReference type="EMBL" id="FSRA01000002">
    <property type="protein sequence ID" value="SIO37427.1"/>
    <property type="molecule type" value="Genomic_DNA"/>
</dbReference>